<dbReference type="Pfam" id="PF01255">
    <property type="entry name" value="Prenyltransf"/>
    <property type="match status" value="1"/>
</dbReference>
<dbReference type="NCBIfam" id="TIGR00055">
    <property type="entry name" value="uppS"/>
    <property type="match status" value="1"/>
</dbReference>
<sequence>MHAASPPDIRLVPVHVAIVMDGNGRWAEERKRPRLFGHKAGVDSVRTVVETAREIGVRHLTLYAFSTENWRRPAFEVKGLMTLLKTYLQSELTTMLKNDIHLRCIGQQDRLPADVRKALDMVMAQTAHCTSMTLNLALSYGSRSEIVRAARQLAGKCAGGELAVRDLNEELLSSHLYTAGQPDPDLFIRTGGERRLSNFLLWQVSYAELYFTDIKWPEFGREQFLEAVAVYGTRQRRFGKTGAQLRQG</sequence>
<dbReference type="HAMAP" id="MF_01139">
    <property type="entry name" value="ISPT"/>
    <property type="match status" value="1"/>
</dbReference>
<dbReference type="CDD" id="cd00475">
    <property type="entry name" value="Cis_IPPS"/>
    <property type="match status" value="1"/>
</dbReference>
<organism evidence="3">
    <name type="scientific">hydrothermal vent metagenome</name>
    <dbReference type="NCBI Taxonomy" id="652676"/>
    <lineage>
        <taxon>unclassified sequences</taxon>
        <taxon>metagenomes</taxon>
        <taxon>ecological metagenomes</taxon>
    </lineage>
</organism>
<gene>
    <name evidence="3" type="ORF">MNBD_DELTA04-472</name>
</gene>
<name>A0A3B0VEC0_9ZZZZ</name>
<dbReference type="FunFam" id="3.40.1180.10:FF:000001">
    <property type="entry name" value="(2E,6E)-farnesyl-diphosphate-specific ditrans,polycis-undecaprenyl-diphosphate synthase"/>
    <property type="match status" value="1"/>
</dbReference>
<accession>A0A3B0VEC0</accession>
<dbReference type="PANTHER" id="PTHR10291">
    <property type="entry name" value="DEHYDRODOLICHYL DIPHOSPHATE SYNTHASE FAMILY MEMBER"/>
    <property type="match status" value="1"/>
</dbReference>
<reference evidence="3" key="1">
    <citation type="submission" date="2018-06" db="EMBL/GenBank/DDBJ databases">
        <authorList>
            <person name="Zhirakovskaya E."/>
        </authorList>
    </citation>
    <scope>NUCLEOTIDE SEQUENCE</scope>
</reference>
<dbReference type="PROSITE" id="PS01066">
    <property type="entry name" value="UPP_SYNTHASE"/>
    <property type="match status" value="1"/>
</dbReference>
<dbReference type="InterPro" id="IPR001441">
    <property type="entry name" value="UPP_synth-like"/>
</dbReference>
<evidence type="ECO:0000256" key="1">
    <source>
        <dbReference type="ARBA" id="ARBA00001946"/>
    </source>
</evidence>
<dbReference type="NCBIfam" id="NF011405">
    <property type="entry name" value="PRK14830.1"/>
    <property type="match status" value="1"/>
</dbReference>
<dbReference type="GO" id="GO:0016094">
    <property type="term" value="P:polyprenol biosynthetic process"/>
    <property type="evidence" value="ECO:0007669"/>
    <property type="project" value="TreeGrafter"/>
</dbReference>
<dbReference type="Gene3D" id="3.40.1180.10">
    <property type="entry name" value="Decaprenyl diphosphate synthase-like"/>
    <property type="match status" value="1"/>
</dbReference>
<dbReference type="PANTHER" id="PTHR10291:SF0">
    <property type="entry name" value="DEHYDRODOLICHYL DIPHOSPHATE SYNTHASE 2"/>
    <property type="match status" value="1"/>
</dbReference>
<dbReference type="GO" id="GO:0008834">
    <property type="term" value="F:ditrans,polycis-undecaprenyl-diphosphate synthase [(2E,6E)-farnesyl-diphosphate specific] activity"/>
    <property type="evidence" value="ECO:0007669"/>
    <property type="project" value="UniProtKB-EC"/>
</dbReference>
<comment type="cofactor">
    <cofactor evidence="1">
        <name>Mg(2+)</name>
        <dbReference type="ChEBI" id="CHEBI:18420"/>
    </cofactor>
</comment>
<dbReference type="EC" id="2.5.1.31" evidence="3"/>
<dbReference type="EMBL" id="UOEY01000013">
    <property type="protein sequence ID" value="VAW35169.1"/>
    <property type="molecule type" value="Genomic_DNA"/>
</dbReference>
<dbReference type="AlphaFoldDB" id="A0A3B0VEC0"/>
<keyword evidence="2 3" id="KW-0808">Transferase</keyword>
<evidence type="ECO:0000313" key="3">
    <source>
        <dbReference type="EMBL" id="VAW35169.1"/>
    </source>
</evidence>
<dbReference type="SUPFAM" id="SSF64005">
    <property type="entry name" value="Undecaprenyl diphosphate synthase"/>
    <property type="match status" value="1"/>
</dbReference>
<dbReference type="InterPro" id="IPR036424">
    <property type="entry name" value="UPP_synth-like_sf"/>
</dbReference>
<protein>
    <submittedName>
        <fullName evidence="3">Undecaprenyl diphosphate synthase</fullName>
        <ecNumber evidence="3">2.5.1.31</ecNumber>
    </submittedName>
</protein>
<dbReference type="InterPro" id="IPR018520">
    <property type="entry name" value="UPP_synth-like_CS"/>
</dbReference>
<proteinExistence type="inferred from homology"/>
<evidence type="ECO:0000256" key="2">
    <source>
        <dbReference type="ARBA" id="ARBA00022679"/>
    </source>
</evidence>